<evidence type="ECO:0000256" key="1">
    <source>
        <dbReference type="SAM" id="SignalP"/>
    </source>
</evidence>
<dbReference type="InterPro" id="IPR006597">
    <property type="entry name" value="Sel1-like"/>
</dbReference>
<keyword evidence="1" id="KW-0732">Signal</keyword>
<dbReference type="SMART" id="SM00671">
    <property type="entry name" value="SEL1"/>
    <property type="match status" value="9"/>
</dbReference>
<accession>A0A8J7ULD6</accession>
<feature type="signal peptide" evidence="1">
    <location>
        <begin position="1"/>
        <end position="36"/>
    </location>
</feature>
<dbReference type="InterPro" id="IPR011990">
    <property type="entry name" value="TPR-like_helical_dom_sf"/>
</dbReference>
<sequence length="936" mass="98522">MAKHILKAAPSSFGRLGLATALLLAGVCLGALPSHAQNSEATAPTISVPDLLRHPPKLNYKKLCRFDGNEPLAQDWVEWDGQGAAVVPEQMLADAQRYAEGGKDVARNKPLARSMLEHLVVTPNLSASLAKRRLALLLLDPEAGPLDPSRAEHLLNEAITARVPGAALSLGRLYRDGILVPPDASAASRLLTLAAATGDPRAALELADLYRRPDTVLPMPGAAEHFHMLAMISVQTALVNGDCTLLADVGDFYLNQGDAAGAAIAGEWFATGAALEHAASELKLARLMLSGNGVVKNETKALELLDEAAAHGSIDANTAAARVYLTSGRDLPKAVKMLEQARIDRDMNAYALLARFYRGDFTGTPDFSAMASVLLEASELPAAPPALLADLAYAFRTGQGVERSEARAAAIMRNVADADTPEAHLEAGRYLIQVGRDRLKAEKHFRRAAEAGNPPAMAELATMLRCVPGLGSAAQATQWEQQAADAGVGESLRRLARRAWEAGKLEEAATLLQRSADLNDRIAMVDLAILKQASTEPDAAADAARLRQQALANGEGVVAGRLAVAQALLRSDLPGGEAEALAQLENVSAGTDATVDTEWAKQALKGNDASRTAALERLENAAETGNPVAMRILAKELAGRDPEGAQRWHVRAAEWGDAEALQQVVAAGQGSAALLKTLGDRVICDPLAMYFVAALHQGENNPDGAARASALLAQAEEVAAERVADQVRLGRALATGTTTLQPDPERSARLLAQAVAAKHVRAKVLLADVWLTHNPGKKDDVALDLLRTAAVQGDKRAVDHLLALGLDAGSPLREAALVALQAAAGAGNADAMLGLGSALAMTDAERRDEGLSFMRQSAEAGNIAAMKALSRLYASGLSGQASADESTRWTRAAAEKGDAEAMFQYALALDLGFGVTPDHAAATDWHKKAREHGYVE</sequence>
<dbReference type="InterPro" id="IPR050767">
    <property type="entry name" value="Sel1_AlgK"/>
</dbReference>
<dbReference type="SUPFAM" id="SSF81901">
    <property type="entry name" value="HCP-like"/>
    <property type="match status" value="5"/>
</dbReference>
<keyword evidence="3" id="KW-1185">Reference proteome</keyword>
<dbReference type="PANTHER" id="PTHR11102">
    <property type="entry name" value="SEL-1-LIKE PROTEIN"/>
    <property type="match status" value="1"/>
</dbReference>
<name>A0A8J7ULD6_9HYPH</name>
<evidence type="ECO:0000313" key="3">
    <source>
        <dbReference type="Proteomes" id="UP000666240"/>
    </source>
</evidence>
<gene>
    <name evidence="2" type="ORF">J5Y06_18395</name>
</gene>
<proteinExistence type="predicted"/>
<protein>
    <submittedName>
        <fullName evidence="2">Sel1 repeat family protein</fullName>
    </submittedName>
</protein>
<dbReference type="AlphaFoldDB" id="A0A8J7ULD6"/>
<dbReference type="EMBL" id="JAGIYY010000008">
    <property type="protein sequence ID" value="MBP0440624.1"/>
    <property type="molecule type" value="Genomic_DNA"/>
</dbReference>
<feature type="chain" id="PRO_5035271744" evidence="1">
    <location>
        <begin position="37"/>
        <end position="936"/>
    </location>
</feature>
<dbReference type="RefSeq" id="WP_209336644.1">
    <property type="nucleotide sequence ID" value="NZ_JAGIYY010000008.1"/>
</dbReference>
<dbReference type="Proteomes" id="UP000666240">
    <property type="component" value="Unassembled WGS sequence"/>
</dbReference>
<evidence type="ECO:0000313" key="2">
    <source>
        <dbReference type="EMBL" id="MBP0440624.1"/>
    </source>
</evidence>
<comment type="caution">
    <text evidence="2">The sequence shown here is derived from an EMBL/GenBank/DDBJ whole genome shotgun (WGS) entry which is preliminary data.</text>
</comment>
<reference evidence="2" key="1">
    <citation type="submission" date="2021-03" db="EMBL/GenBank/DDBJ databases">
        <title>Genome sequencing and assembly of Tianweitania sediminis.</title>
        <authorList>
            <person name="Chhetri G."/>
        </authorList>
    </citation>
    <scope>NUCLEOTIDE SEQUENCE</scope>
    <source>
        <strain evidence="2">Z8</strain>
    </source>
</reference>
<dbReference type="Gene3D" id="1.25.40.10">
    <property type="entry name" value="Tetratricopeptide repeat domain"/>
    <property type="match status" value="3"/>
</dbReference>
<organism evidence="2 3">
    <name type="scientific">Tianweitania sediminis</name>
    <dbReference type="NCBI Taxonomy" id="1502156"/>
    <lineage>
        <taxon>Bacteria</taxon>
        <taxon>Pseudomonadati</taxon>
        <taxon>Pseudomonadota</taxon>
        <taxon>Alphaproteobacteria</taxon>
        <taxon>Hyphomicrobiales</taxon>
        <taxon>Phyllobacteriaceae</taxon>
        <taxon>Tianweitania</taxon>
    </lineage>
</organism>
<dbReference type="Pfam" id="PF08238">
    <property type="entry name" value="Sel1"/>
    <property type="match status" value="7"/>
</dbReference>
<dbReference type="PANTHER" id="PTHR11102:SF160">
    <property type="entry name" value="ERAD-ASSOCIATED E3 UBIQUITIN-PROTEIN LIGASE COMPONENT HRD3"/>
    <property type="match status" value="1"/>
</dbReference>